<dbReference type="InterPro" id="IPR017930">
    <property type="entry name" value="Myb_dom"/>
</dbReference>
<dbReference type="EMBL" id="HBIJ01004028">
    <property type="protein sequence ID" value="CAE0362118.1"/>
    <property type="molecule type" value="Transcribed_RNA"/>
</dbReference>
<proteinExistence type="predicted"/>
<protein>
    <submittedName>
        <fullName evidence="4">Uncharacterized protein</fullName>
    </submittedName>
</protein>
<feature type="region of interest" description="Disordered" evidence="1">
    <location>
        <begin position="62"/>
        <end position="86"/>
    </location>
</feature>
<dbReference type="GO" id="GO:0005634">
    <property type="term" value="C:nucleus"/>
    <property type="evidence" value="ECO:0007669"/>
    <property type="project" value="TreeGrafter"/>
</dbReference>
<reference evidence="4" key="1">
    <citation type="submission" date="2021-01" db="EMBL/GenBank/DDBJ databases">
        <authorList>
            <person name="Corre E."/>
            <person name="Pelletier E."/>
            <person name="Niang G."/>
            <person name="Scheremetjew M."/>
            <person name="Finn R."/>
            <person name="Kale V."/>
            <person name="Holt S."/>
            <person name="Cochrane G."/>
            <person name="Meng A."/>
            <person name="Brown T."/>
            <person name="Cohen L."/>
        </authorList>
    </citation>
    <scope>NUCLEOTIDE SEQUENCE</scope>
    <source>
        <strain evidence="4">CCMP1510</strain>
    </source>
</reference>
<evidence type="ECO:0000259" key="3">
    <source>
        <dbReference type="PROSITE" id="PS51294"/>
    </source>
</evidence>
<evidence type="ECO:0000259" key="2">
    <source>
        <dbReference type="PROSITE" id="PS50090"/>
    </source>
</evidence>
<dbReference type="Pfam" id="PF13921">
    <property type="entry name" value="Myb_DNA-bind_6"/>
    <property type="match status" value="1"/>
</dbReference>
<name>A0A7S3NIB3_9STRA</name>
<sequence>MNYFVELTHKEVEDTTRCFLYDVSWAQDTWTFEARVNCLEDDELLDQISECHEKKRQKLSTLELDEDDDDEDEEEGDEDEVEGRGRNDKAELFIKKQIPKSWTVEEDTKVVELVGECCGARPRWTLIASKLGTGRTGKQVRERWLNQLDPSITKRPWSMRDDHAIALGVTKVGYRWVEISKILPGRTDNAIKNRWHSIKRKIIRFSQHHHRQENNITTQRKTVASGLEVLRALPNSIFVQAVAALHGAAHHGTSDKDNNNLFNEDSITAGKHQDLIALSTKAAEEAADAVRTVSPSLDFDPRISSSCGGGEKRKNHSAAIIPASELMTPQQHSNVIVNLHHTIQSAQDQDNYICTV</sequence>
<dbReference type="SMART" id="SM00717">
    <property type="entry name" value="SANT"/>
    <property type="match status" value="2"/>
</dbReference>
<dbReference type="Gene3D" id="1.10.10.60">
    <property type="entry name" value="Homeodomain-like"/>
    <property type="match status" value="2"/>
</dbReference>
<gene>
    <name evidence="4" type="ORF">ALAG00032_LOCUS2859</name>
</gene>
<dbReference type="InterPro" id="IPR050560">
    <property type="entry name" value="MYB_TF"/>
</dbReference>
<evidence type="ECO:0000313" key="4">
    <source>
        <dbReference type="EMBL" id="CAE0362118.1"/>
    </source>
</evidence>
<feature type="domain" description="HTH myb-type" evidence="3">
    <location>
        <begin position="101"/>
        <end position="148"/>
    </location>
</feature>
<dbReference type="GO" id="GO:0000981">
    <property type="term" value="F:DNA-binding transcription factor activity, RNA polymerase II-specific"/>
    <property type="evidence" value="ECO:0007669"/>
    <property type="project" value="TreeGrafter"/>
</dbReference>
<dbReference type="AlphaFoldDB" id="A0A7S3NIB3"/>
<dbReference type="InterPro" id="IPR001005">
    <property type="entry name" value="SANT/Myb"/>
</dbReference>
<dbReference type="PROSITE" id="PS50090">
    <property type="entry name" value="MYB_LIKE"/>
    <property type="match status" value="2"/>
</dbReference>
<dbReference type="CDD" id="cd00167">
    <property type="entry name" value="SANT"/>
    <property type="match status" value="2"/>
</dbReference>
<feature type="domain" description="HTH myb-type" evidence="3">
    <location>
        <begin position="149"/>
        <end position="203"/>
    </location>
</feature>
<feature type="domain" description="Myb-like" evidence="2">
    <location>
        <begin position="149"/>
        <end position="199"/>
    </location>
</feature>
<dbReference type="PANTHER" id="PTHR45614">
    <property type="entry name" value="MYB PROTEIN-RELATED"/>
    <property type="match status" value="1"/>
</dbReference>
<evidence type="ECO:0000256" key="1">
    <source>
        <dbReference type="SAM" id="MobiDB-lite"/>
    </source>
</evidence>
<accession>A0A7S3NIB3</accession>
<dbReference type="GO" id="GO:0000978">
    <property type="term" value="F:RNA polymerase II cis-regulatory region sequence-specific DNA binding"/>
    <property type="evidence" value="ECO:0007669"/>
    <property type="project" value="TreeGrafter"/>
</dbReference>
<feature type="domain" description="Myb-like" evidence="2">
    <location>
        <begin position="101"/>
        <end position="148"/>
    </location>
</feature>
<dbReference type="InterPro" id="IPR009057">
    <property type="entry name" value="Homeodomain-like_sf"/>
</dbReference>
<organism evidence="4">
    <name type="scientific">Aureoumbra lagunensis</name>
    <dbReference type="NCBI Taxonomy" id="44058"/>
    <lineage>
        <taxon>Eukaryota</taxon>
        <taxon>Sar</taxon>
        <taxon>Stramenopiles</taxon>
        <taxon>Ochrophyta</taxon>
        <taxon>Pelagophyceae</taxon>
        <taxon>Pelagomonadales</taxon>
        <taxon>Aureoumbra</taxon>
    </lineage>
</organism>
<dbReference type="PANTHER" id="PTHR45614:SF232">
    <property type="entry name" value="TRANSCRIPTION FACTOR MYB3R-2"/>
    <property type="match status" value="1"/>
</dbReference>
<feature type="compositionally biased region" description="Acidic residues" evidence="1">
    <location>
        <begin position="63"/>
        <end position="81"/>
    </location>
</feature>
<dbReference type="PROSITE" id="PS51294">
    <property type="entry name" value="HTH_MYB"/>
    <property type="match status" value="2"/>
</dbReference>
<dbReference type="SUPFAM" id="SSF46689">
    <property type="entry name" value="Homeodomain-like"/>
    <property type="match status" value="2"/>
</dbReference>